<feature type="transmembrane region" description="Helical" evidence="5">
    <location>
        <begin position="88"/>
        <end position="107"/>
    </location>
</feature>
<keyword evidence="8" id="KW-1185">Reference proteome</keyword>
<feature type="transmembrane region" description="Helical" evidence="5">
    <location>
        <begin position="61"/>
        <end position="81"/>
    </location>
</feature>
<dbReference type="GO" id="GO:0022857">
    <property type="term" value="F:transmembrane transporter activity"/>
    <property type="evidence" value="ECO:0007669"/>
    <property type="project" value="InterPro"/>
</dbReference>
<evidence type="ECO:0000256" key="5">
    <source>
        <dbReference type="SAM" id="Phobius"/>
    </source>
</evidence>
<proteinExistence type="predicted"/>
<reference evidence="7 8" key="1">
    <citation type="submission" date="2019-03" db="EMBL/GenBank/DDBJ databases">
        <authorList>
            <person name="Kim M.K.M."/>
        </authorList>
    </citation>
    <scope>NUCLEOTIDE SEQUENCE [LARGE SCALE GENOMIC DNA]</scope>
    <source>
        <strain evidence="7 8">18JY15-6</strain>
    </source>
</reference>
<dbReference type="SUPFAM" id="SSF103473">
    <property type="entry name" value="MFS general substrate transporter"/>
    <property type="match status" value="1"/>
</dbReference>
<evidence type="ECO:0000256" key="4">
    <source>
        <dbReference type="ARBA" id="ARBA00023136"/>
    </source>
</evidence>
<dbReference type="GO" id="GO:0005886">
    <property type="term" value="C:plasma membrane"/>
    <property type="evidence" value="ECO:0007669"/>
    <property type="project" value="UniProtKB-SubCell"/>
</dbReference>
<keyword evidence="2 5" id="KW-0812">Transmembrane</keyword>
<dbReference type="InterPro" id="IPR011701">
    <property type="entry name" value="MFS"/>
</dbReference>
<evidence type="ECO:0000313" key="7">
    <source>
        <dbReference type="EMBL" id="TCJ29865.1"/>
    </source>
</evidence>
<dbReference type="AlphaFoldDB" id="A0A4R1CHF1"/>
<evidence type="ECO:0000256" key="3">
    <source>
        <dbReference type="ARBA" id="ARBA00022989"/>
    </source>
</evidence>
<feature type="transmembrane region" description="Helical" evidence="5">
    <location>
        <begin position="148"/>
        <end position="169"/>
    </location>
</feature>
<sequence length="402" mass="40695">MVAMSTVTASAARTVSERRRWAMLAVSTAAQAAASVAINGAAFLIPVLVHDRGLSLTQAGTVAALPLIGVLCTLLLWGAAVDRVGERAVLLAGLGGTALAGVAATLVDGTAALGATLFLAGAFAASTSSAGGRVVVGWFPPERRGLAMGIRQMAQPAGVGIAAVSIPVISAHEGVAAALAVSPIAALAAAAAVLVIVLDPPRPERAIEHTANPYRGSSYLQRIHVASILLVVPQFLVWTYALVWLLDDRGWAPAQAGLLVAATQLAGALGRIASGQLSDVVGGRMQPMRWIAIAAVVSMALLGLTAWLGWAVSILLLAAATTITVADNGLAFTATAERAGPYWSGRALGVQNTAQYLTAALCAPIAGASITHLGHPATFALSALFPLAAIPLVPVRGERPLA</sequence>
<evidence type="ECO:0000313" key="8">
    <source>
        <dbReference type="Proteomes" id="UP000295453"/>
    </source>
</evidence>
<feature type="transmembrane region" description="Helical" evidence="5">
    <location>
        <begin position="113"/>
        <end position="136"/>
    </location>
</feature>
<dbReference type="InterPro" id="IPR036259">
    <property type="entry name" value="MFS_trans_sf"/>
</dbReference>
<dbReference type="OrthoDB" id="8628659at2"/>
<keyword evidence="4 5" id="KW-0472">Membrane</keyword>
<feature type="transmembrane region" description="Helical" evidence="5">
    <location>
        <begin position="290"/>
        <end position="308"/>
    </location>
</feature>
<evidence type="ECO:0000259" key="6">
    <source>
        <dbReference type="PROSITE" id="PS50850"/>
    </source>
</evidence>
<feature type="transmembrane region" description="Helical" evidence="5">
    <location>
        <begin position="21"/>
        <end position="49"/>
    </location>
</feature>
<organism evidence="7 8">
    <name type="scientific">Nocardioides jejuensis</name>
    <dbReference type="NCBI Taxonomy" id="2502782"/>
    <lineage>
        <taxon>Bacteria</taxon>
        <taxon>Bacillati</taxon>
        <taxon>Actinomycetota</taxon>
        <taxon>Actinomycetes</taxon>
        <taxon>Propionibacteriales</taxon>
        <taxon>Nocardioidaceae</taxon>
        <taxon>Nocardioides</taxon>
    </lineage>
</organism>
<dbReference type="Proteomes" id="UP000295453">
    <property type="component" value="Unassembled WGS sequence"/>
</dbReference>
<dbReference type="InterPro" id="IPR020846">
    <property type="entry name" value="MFS_dom"/>
</dbReference>
<gene>
    <name evidence="7" type="ORF">EPD65_06070</name>
</gene>
<dbReference type="EMBL" id="SJZJ01000007">
    <property type="protein sequence ID" value="TCJ29865.1"/>
    <property type="molecule type" value="Genomic_DNA"/>
</dbReference>
<dbReference type="PROSITE" id="PS50850">
    <property type="entry name" value="MFS"/>
    <property type="match status" value="1"/>
</dbReference>
<feature type="domain" description="Major facilitator superfamily (MFS) profile" evidence="6">
    <location>
        <begin position="20"/>
        <end position="400"/>
    </location>
</feature>
<feature type="transmembrane region" description="Helical" evidence="5">
    <location>
        <begin position="219"/>
        <end position="245"/>
    </location>
</feature>
<feature type="transmembrane region" description="Helical" evidence="5">
    <location>
        <begin position="175"/>
        <end position="198"/>
    </location>
</feature>
<dbReference type="PANTHER" id="PTHR23527:SF1">
    <property type="entry name" value="BLL3282 PROTEIN"/>
    <property type="match status" value="1"/>
</dbReference>
<dbReference type="PANTHER" id="PTHR23527">
    <property type="entry name" value="BLL3282 PROTEIN"/>
    <property type="match status" value="1"/>
</dbReference>
<evidence type="ECO:0000256" key="2">
    <source>
        <dbReference type="ARBA" id="ARBA00022692"/>
    </source>
</evidence>
<name>A0A4R1CHF1_9ACTN</name>
<dbReference type="Pfam" id="PF07690">
    <property type="entry name" value="MFS_1"/>
    <property type="match status" value="1"/>
</dbReference>
<keyword evidence="3 5" id="KW-1133">Transmembrane helix</keyword>
<accession>A0A4R1CHF1</accession>
<dbReference type="InterPro" id="IPR052952">
    <property type="entry name" value="MFS-Transporter"/>
</dbReference>
<evidence type="ECO:0000256" key="1">
    <source>
        <dbReference type="ARBA" id="ARBA00004651"/>
    </source>
</evidence>
<comment type="subcellular location">
    <subcellularLocation>
        <location evidence="1">Cell membrane</location>
        <topology evidence="1">Multi-pass membrane protein</topology>
    </subcellularLocation>
</comment>
<comment type="caution">
    <text evidence="7">The sequence shown here is derived from an EMBL/GenBank/DDBJ whole genome shotgun (WGS) entry which is preliminary data.</text>
</comment>
<protein>
    <submittedName>
        <fullName evidence="7">MFS transporter</fullName>
    </submittedName>
</protein>
<dbReference type="Gene3D" id="1.20.1250.20">
    <property type="entry name" value="MFS general substrate transporter like domains"/>
    <property type="match status" value="2"/>
</dbReference>
<feature type="transmembrane region" description="Helical" evidence="5">
    <location>
        <begin position="251"/>
        <end position="269"/>
    </location>
</feature>